<evidence type="ECO:0000313" key="7">
    <source>
        <dbReference type="Proteomes" id="UP001144352"/>
    </source>
</evidence>
<dbReference type="Gene3D" id="3.55.50.10">
    <property type="entry name" value="Baseplate protein-like domains"/>
    <property type="match status" value="1"/>
</dbReference>
<dbReference type="Proteomes" id="UP001144352">
    <property type="component" value="Unassembled WGS sequence"/>
</dbReference>
<evidence type="ECO:0000259" key="5">
    <source>
        <dbReference type="Pfam" id="PF22178"/>
    </source>
</evidence>
<dbReference type="InterPro" id="IPR050708">
    <property type="entry name" value="T6SS_VgrG/RHS"/>
</dbReference>
<protein>
    <submittedName>
        <fullName evidence="6">Type VI secretion protein</fullName>
    </submittedName>
</protein>
<comment type="similarity">
    <text evidence="2">Belongs to the VgrG protein family.</text>
</comment>
<dbReference type="Pfam" id="PF05954">
    <property type="entry name" value="Phage_GPD"/>
    <property type="match status" value="1"/>
</dbReference>
<dbReference type="InterPro" id="IPR006531">
    <property type="entry name" value="Gp5/Vgr_OB"/>
</dbReference>
<comment type="caution">
    <text evidence="6">The sequence shown here is derived from an EMBL/GenBank/DDBJ whole genome shotgun (WGS) entry which is preliminary data.</text>
</comment>
<evidence type="ECO:0000259" key="4">
    <source>
        <dbReference type="Pfam" id="PF04717"/>
    </source>
</evidence>
<proteinExistence type="inferred from homology"/>
<dbReference type="Gene3D" id="4.10.220.110">
    <property type="match status" value="1"/>
</dbReference>
<dbReference type="InterPro" id="IPR017847">
    <property type="entry name" value="T6SS_RhsGE_Vgr_subset"/>
</dbReference>
<dbReference type="SUPFAM" id="SSF69279">
    <property type="entry name" value="Phage tail proteins"/>
    <property type="match status" value="2"/>
</dbReference>
<dbReference type="InterPro" id="IPR037026">
    <property type="entry name" value="Vgr_OB-fold_dom_sf"/>
</dbReference>
<keyword evidence="3" id="KW-0964">Secreted</keyword>
<evidence type="ECO:0000313" key="6">
    <source>
        <dbReference type="EMBL" id="GLI38329.1"/>
    </source>
</evidence>
<keyword evidence="7" id="KW-1185">Reference proteome</keyword>
<name>A0A9W6G029_9BACT</name>
<dbReference type="SUPFAM" id="SSF69349">
    <property type="entry name" value="Phage fibre proteins"/>
    <property type="match status" value="1"/>
</dbReference>
<dbReference type="Pfam" id="PF22178">
    <property type="entry name" value="Gp5_trimer_C"/>
    <property type="match status" value="1"/>
</dbReference>
<dbReference type="SUPFAM" id="SSF69255">
    <property type="entry name" value="gp5 N-terminal domain-like"/>
    <property type="match status" value="1"/>
</dbReference>
<accession>A0A9W6G029</accession>
<gene>
    <name evidence="6" type="primary">tssI</name>
    <name evidence="6" type="ORF">GHYDROH2_18300</name>
</gene>
<dbReference type="GO" id="GO:0005576">
    <property type="term" value="C:extracellular region"/>
    <property type="evidence" value="ECO:0007669"/>
    <property type="project" value="UniProtKB-SubCell"/>
</dbReference>
<dbReference type="InterPro" id="IPR006533">
    <property type="entry name" value="T6SS_Vgr_RhsGE"/>
</dbReference>
<dbReference type="InterPro" id="IPR054030">
    <property type="entry name" value="Gp5_Vgr_C"/>
</dbReference>
<comment type="subcellular location">
    <subcellularLocation>
        <location evidence="1">Secreted</location>
    </subcellularLocation>
</comment>
<evidence type="ECO:0000256" key="2">
    <source>
        <dbReference type="ARBA" id="ARBA00005558"/>
    </source>
</evidence>
<dbReference type="PANTHER" id="PTHR32305:SF15">
    <property type="entry name" value="PROTEIN RHSA-RELATED"/>
    <property type="match status" value="1"/>
</dbReference>
<dbReference type="NCBIfam" id="TIGR03361">
    <property type="entry name" value="VI_Rhs_Vgr"/>
    <property type="match status" value="1"/>
</dbReference>
<feature type="domain" description="Gp5/Type VI secretion system Vgr C-terminal trimerisation" evidence="5">
    <location>
        <begin position="474"/>
        <end position="585"/>
    </location>
</feature>
<dbReference type="PANTHER" id="PTHR32305">
    <property type="match status" value="1"/>
</dbReference>
<dbReference type="NCBIfam" id="TIGR01646">
    <property type="entry name" value="vgr_GE"/>
    <property type="match status" value="1"/>
</dbReference>
<sequence>MSLLNPGSQATFLFQIAGSPLQTSVVGFTASEKISDTFQIDVQLATTEEIESFAGIVSQEALLTILNDSVLLDGAARYFHGIIRRMEQTGMDGDYYLYRAQVVPTLWRFTLRKNCRIFQETTTQEIVKTLLEEGGITAERYRFALTNKNRPRGFCVQYRESDFDFISRLLEEEGIFYFFEHYQDKHVMVLGDASLVHVPLNGGERITFNPNGGMVASEENVHAFSFSERLRPDSFTHRNFFFKQPALDLTAQRKKSGQQFEVYDYPALHVDLDHGSYLAKVRLEEQTVNKTRGDGHSSVRRLIPGYNFTLDAHPTRSLNAEYLIVSVTHSGQQPQSLNEKAGDGFKYGNSFTVIPTSVPFRPRITTEKPVVQGLQTAIVVGPKGEEIYTDRYGRVKVQFHWDREGQRNENSSCWLRSAQGWGGGGWGMVFTPRVGDEVLVDFLEGNPDRPLIVGSVYNEANLPLYELPANKTVSTIKTRSYPNDTGFNELRFEDRKGSEEIYLHGQKDWTIGIENDKNQTVGHDETLSVANNREKHVGVDQMVTIGANHTETVGANKTISVGSNKTETVGINAMETIGLAKELTIGGLYQVSVGGAMNETVAGAKAEEVGITKAVLVGAHMTEKVIGNRSITVGQNFSTTVSQTSTLKAKSIIFEADDEIVLKTGNSLISMKSSGDIVVSGGTIQTKGSGDVIIRGAKISEN</sequence>
<dbReference type="Gene3D" id="2.40.50.230">
    <property type="entry name" value="Gp5 N-terminal domain"/>
    <property type="match status" value="1"/>
</dbReference>
<organism evidence="6 7">
    <name type="scientific">Geobacter hydrogenophilus</name>
    <dbReference type="NCBI Taxonomy" id="40983"/>
    <lineage>
        <taxon>Bacteria</taxon>
        <taxon>Pseudomonadati</taxon>
        <taxon>Thermodesulfobacteriota</taxon>
        <taxon>Desulfuromonadia</taxon>
        <taxon>Geobacterales</taxon>
        <taxon>Geobacteraceae</taxon>
        <taxon>Geobacter</taxon>
    </lineage>
</organism>
<dbReference type="RefSeq" id="WP_214187603.1">
    <property type="nucleotide sequence ID" value="NZ_BSDS01000001.1"/>
</dbReference>
<reference evidence="6" key="1">
    <citation type="submission" date="2022-12" db="EMBL/GenBank/DDBJ databases">
        <title>Reference genome sequencing for broad-spectrum identification of bacterial and archaeal isolates by mass spectrometry.</title>
        <authorList>
            <person name="Sekiguchi Y."/>
            <person name="Tourlousse D.M."/>
        </authorList>
    </citation>
    <scope>NUCLEOTIDE SEQUENCE</scope>
    <source>
        <strain evidence="6">H2</strain>
    </source>
</reference>
<dbReference type="Gene3D" id="2.30.110.50">
    <property type="match status" value="1"/>
</dbReference>
<feature type="domain" description="Gp5/Type VI secretion system Vgr protein OB-fold" evidence="4">
    <location>
        <begin position="389"/>
        <end position="457"/>
    </location>
</feature>
<dbReference type="AlphaFoldDB" id="A0A9W6G029"/>
<evidence type="ECO:0000256" key="1">
    <source>
        <dbReference type="ARBA" id="ARBA00004613"/>
    </source>
</evidence>
<evidence type="ECO:0000256" key="3">
    <source>
        <dbReference type="ARBA" id="ARBA00022525"/>
    </source>
</evidence>
<dbReference type="Pfam" id="PF04717">
    <property type="entry name" value="Phage_base_V"/>
    <property type="match status" value="1"/>
</dbReference>
<dbReference type="EMBL" id="BSDS01000001">
    <property type="protein sequence ID" value="GLI38329.1"/>
    <property type="molecule type" value="Genomic_DNA"/>
</dbReference>